<gene>
    <name evidence="1" type="ORF">F4820DRAFT_430688</name>
</gene>
<protein>
    <submittedName>
        <fullName evidence="1">DltD N-terminal domain protein</fullName>
    </submittedName>
</protein>
<accession>A0ACB9YSQ7</accession>
<reference evidence="1 2" key="1">
    <citation type="journal article" date="2022" name="New Phytol.">
        <title>Ecological generalism drives hyperdiversity of secondary metabolite gene clusters in xylarialean endophytes.</title>
        <authorList>
            <person name="Franco M.E.E."/>
            <person name="Wisecaver J.H."/>
            <person name="Arnold A.E."/>
            <person name="Ju Y.M."/>
            <person name="Slot J.C."/>
            <person name="Ahrendt S."/>
            <person name="Moore L.P."/>
            <person name="Eastman K.E."/>
            <person name="Scott K."/>
            <person name="Konkel Z."/>
            <person name="Mondo S.J."/>
            <person name="Kuo A."/>
            <person name="Hayes R.D."/>
            <person name="Haridas S."/>
            <person name="Andreopoulos B."/>
            <person name="Riley R."/>
            <person name="LaButti K."/>
            <person name="Pangilinan J."/>
            <person name="Lipzen A."/>
            <person name="Amirebrahimi M."/>
            <person name="Yan J."/>
            <person name="Adam C."/>
            <person name="Keymanesh K."/>
            <person name="Ng V."/>
            <person name="Louie K."/>
            <person name="Northen T."/>
            <person name="Drula E."/>
            <person name="Henrissat B."/>
            <person name="Hsieh H.M."/>
            <person name="Youens-Clark K."/>
            <person name="Lutzoni F."/>
            <person name="Miadlikowska J."/>
            <person name="Eastwood D.C."/>
            <person name="Hamelin R.C."/>
            <person name="Grigoriev I.V."/>
            <person name="U'Ren J.M."/>
        </authorList>
    </citation>
    <scope>NUCLEOTIDE SEQUENCE [LARGE SCALE GENOMIC DNA]</scope>
    <source>
        <strain evidence="1 2">CBS 119005</strain>
    </source>
</reference>
<proteinExistence type="predicted"/>
<keyword evidence="2" id="KW-1185">Reference proteome</keyword>
<organism evidence="1 2">
    <name type="scientific">Hypoxylon rubiginosum</name>
    <dbReference type="NCBI Taxonomy" id="110542"/>
    <lineage>
        <taxon>Eukaryota</taxon>
        <taxon>Fungi</taxon>
        <taxon>Dikarya</taxon>
        <taxon>Ascomycota</taxon>
        <taxon>Pezizomycotina</taxon>
        <taxon>Sordariomycetes</taxon>
        <taxon>Xylariomycetidae</taxon>
        <taxon>Xylariales</taxon>
        <taxon>Hypoxylaceae</taxon>
        <taxon>Hypoxylon</taxon>
    </lineage>
</organism>
<dbReference type="Proteomes" id="UP001497700">
    <property type="component" value="Unassembled WGS sequence"/>
</dbReference>
<name>A0ACB9YSQ7_9PEZI</name>
<sequence length="310" mass="33546">MATQEDVEFQTADGITLRGRIYAAKERGPGVVMSPGFNAVKELAGVPATAAAFQAAGITALVYDPRTVGLSDGEPRNDINPFREIDDLSDALTFLSSHASVGSRQGVGFWGMSLGGATAMCAAALDPRARFVVAVAPATEYTHNAAKLSSVLAKAAKDRESRTKGNEPFYVPMLNAKGENPAGFNLGMDRDAGMRLLGMQDESDSLKAALAPNHVNRTTVGTYRNLLLWEPRHMWKYLEKTAVMFIVPENDHLIGRDAQLRHYELLPGPKRLHVQSGVGHMDVLEGPSQPLVHQIQVEFVRDALVGKVSK</sequence>
<dbReference type="EMBL" id="MU393527">
    <property type="protein sequence ID" value="KAI4862373.1"/>
    <property type="molecule type" value="Genomic_DNA"/>
</dbReference>
<evidence type="ECO:0000313" key="1">
    <source>
        <dbReference type="EMBL" id="KAI4862373.1"/>
    </source>
</evidence>
<comment type="caution">
    <text evidence="1">The sequence shown here is derived from an EMBL/GenBank/DDBJ whole genome shotgun (WGS) entry which is preliminary data.</text>
</comment>
<evidence type="ECO:0000313" key="2">
    <source>
        <dbReference type="Proteomes" id="UP001497700"/>
    </source>
</evidence>